<dbReference type="InterPro" id="IPR001345">
    <property type="entry name" value="PG/BPGM_mutase_AS"/>
</dbReference>
<feature type="binding site" evidence="3">
    <location>
        <begin position="10"/>
        <end position="17"/>
    </location>
    <ligand>
        <name>substrate</name>
    </ligand>
</feature>
<dbReference type="PANTHER" id="PTHR46517">
    <property type="entry name" value="FRUCTOSE-2,6-BISPHOSPHATASE TIGAR"/>
    <property type="match status" value="1"/>
</dbReference>
<name>A0A0R1H827_9LACO</name>
<dbReference type="GO" id="GO:0043456">
    <property type="term" value="P:regulation of pentose-phosphate shunt"/>
    <property type="evidence" value="ECO:0007669"/>
    <property type="project" value="TreeGrafter"/>
</dbReference>
<organism evidence="4 5">
    <name type="scientific">Levilactobacillus parabrevis ATCC 53295</name>
    <dbReference type="NCBI Taxonomy" id="1267003"/>
    <lineage>
        <taxon>Bacteria</taxon>
        <taxon>Bacillati</taxon>
        <taxon>Bacillota</taxon>
        <taxon>Bacilli</taxon>
        <taxon>Lactobacillales</taxon>
        <taxon>Lactobacillaceae</taxon>
        <taxon>Levilactobacillus</taxon>
    </lineage>
</organism>
<dbReference type="PATRIC" id="fig|1267003.4.peg.39"/>
<accession>A0A0R1H827</accession>
<evidence type="ECO:0000256" key="1">
    <source>
        <dbReference type="ARBA" id="ARBA00022801"/>
    </source>
</evidence>
<dbReference type="OrthoDB" id="4131070at2"/>
<dbReference type="EMBL" id="AZCZ01000001">
    <property type="protein sequence ID" value="KRK39690.1"/>
    <property type="molecule type" value="Genomic_DNA"/>
</dbReference>
<dbReference type="GO" id="GO:0005829">
    <property type="term" value="C:cytosol"/>
    <property type="evidence" value="ECO:0007669"/>
    <property type="project" value="TreeGrafter"/>
</dbReference>
<dbReference type="InterPro" id="IPR013078">
    <property type="entry name" value="His_Pase_superF_clade-1"/>
</dbReference>
<sequence>MTEITIYVVRHGETLLNSFDRMQGWVDSDLTAKGRQQALTTGKQLANIPFDYVCSSDLNRAIDTRDLILSQLAHQPKIIAPNATFREVFFGYYEGLNAPAAWQEVSQATGYAGQEELISHFGFPKTRQLMHDADPAHQAETYNQVIARWQHGFDVIHEVCPDKATVLLITHGTFIRTLADHHGINILGNFPLNGSVSIVKETDDSIKLMSYNQTTDIK</sequence>
<evidence type="ECO:0000256" key="2">
    <source>
        <dbReference type="PIRSR" id="PIRSR613078-1"/>
    </source>
</evidence>
<dbReference type="GO" id="GO:0004331">
    <property type="term" value="F:fructose-2,6-bisphosphate 2-phosphatase activity"/>
    <property type="evidence" value="ECO:0007669"/>
    <property type="project" value="TreeGrafter"/>
</dbReference>
<reference evidence="4 5" key="1">
    <citation type="journal article" date="2015" name="Genome Announc.">
        <title>Expanding the biotechnology potential of lactobacilli through comparative genomics of 213 strains and associated genera.</title>
        <authorList>
            <person name="Sun Z."/>
            <person name="Harris H.M."/>
            <person name="McCann A."/>
            <person name="Guo C."/>
            <person name="Argimon S."/>
            <person name="Zhang W."/>
            <person name="Yang X."/>
            <person name="Jeffery I.B."/>
            <person name="Cooney J.C."/>
            <person name="Kagawa T.F."/>
            <person name="Liu W."/>
            <person name="Song Y."/>
            <person name="Salvetti E."/>
            <person name="Wrobel A."/>
            <person name="Rasinkangas P."/>
            <person name="Parkhill J."/>
            <person name="Rea M.C."/>
            <person name="O'Sullivan O."/>
            <person name="Ritari J."/>
            <person name="Douillard F.P."/>
            <person name="Paul Ross R."/>
            <person name="Yang R."/>
            <person name="Briner A.E."/>
            <person name="Felis G.E."/>
            <person name="de Vos W.M."/>
            <person name="Barrangou R."/>
            <person name="Klaenhammer T.R."/>
            <person name="Caufield P.W."/>
            <person name="Cui Y."/>
            <person name="Zhang H."/>
            <person name="O'Toole P.W."/>
        </authorList>
    </citation>
    <scope>NUCLEOTIDE SEQUENCE [LARGE SCALE GENOMIC DNA]</scope>
    <source>
        <strain evidence="4 5">ATCC 53295</strain>
    </source>
</reference>
<evidence type="ECO:0000256" key="3">
    <source>
        <dbReference type="PIRSR" id="PIRSR613078-2"/>
    </source>
</evidence>
<dbReference type="RefSeq" id="WP_020088327.1">
    <property type="nucleotide sequence ID" value="NZ_AZCZ01000001.1"/>
</dbReference>
<proteinExistence type="predicted"/>
<dbReference type="STRING" id="357278.IV61_GL001239"/>
<dbReference type="GO" id="GO:0045820">
    <property type="term" value="P:negative regulation of glycolytic process"/>
    <property type="evidence" value="ECO:0007669"/>
    <property type="project" value="TreeGrafter"/>
</dbReference>
<dbReference type="eggNOG" id="COG0406">
    <property type="taxonomic scope" value="Bacteria"/>
</dbReference>
<gene>
    <name evidence="4" type="ORF">FD07_GL000039</name>
</gene>
<dbReference type="SMART" id="SM00855">
    <property type="entry name" value="PGAM"/>
    <property type="match status" value="1"/>
</dbReference>
<dbReference type="PROSITE" id="PS00175">
    <property type="entry name" value="PG_MUTASE"/>
    <property type="match status" value="1"/>
</dbReference>
<keyword evidence="1" id="KW-0378">Hydrolase</keyword>
<dbReference type="Proteomes" id="UP000051176">
    <property type="component" value="Unassembled WGS sequence"/>
</dbReference>
<comment type="caution">
    <text evidence="4">The sequence shown here is derived from an EMBL/GenBank/DDBJ whole genome shotgun (WGS) entry which is preliminary data.</text>
</comment>
<dbReference type="PIRSF" id="PIRSF000709">
    <property type="entry name" value="6PFK_2-Ptase"/>
    <property type="match status" value="1"/>
</dbReference>
<dbReference type="InterPro" id="IPR029033">
    <property type="entry name" value="His_PPase_superfam"/>
</dbReference>
<dbReference type="Gene3D" id="3.40.50.1240">
    <property type="entry name" value="Phosphoglycerate mutase-like"/>
    <property type="match status" value="1"/>
</dbReference>
<protein>
    <submittedName>
        <fullName evidence="4">Phosphoglycerate mutase</fullName>
    </submittedName>
</protein>
<feature type="active site" description="Proton donor/acceptor" evidence="2">
    <location>
        <position position="87"/>
    </location>
</feature>
<keyword evidence="5" id="KW-1185">Reference proteome</keyword>
<feature type="binding site" evidence="3">
    <location>
        <position position="60"/>
    </location>
    <ligand>
        <name>substrate</name>
    </ligand>
</feature>
<dbReference type="PANTHER" id="PTHR46517:SF1">
    <property type="entry name" value="FRUCTOSE-2,6-BISPHOSPHATASE TIGAR"/>
    <property type="match status" value="1"/>
</dbReference>
<dbReference type="Pfam" id="PF00300">
    <property type="entry name" value="His_Phos_1"/>
    <property type="match status" value="1"/>
</dbReference>
<dbReference type="InterPro" id="IPR051695">
    <property type="entry name" value="Phosphoglycerate_Mutase"/>
</dbReference>
<evidence type="ECO:0000313" key="4">
    <source>
        <dbReference type="EMBL" id="KRK39690.1"/>
    </source>
</evidence>
<dbReference type="SUPFAM" id="SSF53254">
    <property type="entry name" value="Phosphoglycerate mutase-like"/>
    <property type="match status" value="1"/>
</dbReference>
<evidence type="ECO:0000313" key="5">
    <source>
        <dbReference type="Proteomes" id="UP000051176"/>
    </source>
</evidence>
<feature type="active site" description="Tele-phosphohistidine intermediate" evidence="2">
    <location>
        <position position="11"/>
    </location>
</feature>
<dbReference type="CDD" id="cd07067">
    <property type="entry name" value="HP_PGM_like"/>
    <property type="match status" value="1"/>
</dbReference>
<dbReference type="AlphaFoldDB" id="A0A0R1H827"/>